<feature type="compositionally biased region" description="Basic and acidic residues" evidence="1">
    <location>
        <begin position="514"/>
        <end position="526"/>
    </location>
</feature>
<dbReference type="AlphaFoldDB" id="A0A8H3XHR9"/>
<proteinExistence type="predicted"/>
<evidence type="ECO:0000313" key="3">
    <source>
        <dbReference type="Proteomes" id="UP000439903"/>
    </source>
</evidence>
<sequence>MVPERPSVQTMQYLKRNGYNMKDKKEKKKKENKTNAPPKTIEFFYDNEDWSRELYEEYLTKKNIYVRDLPSARTRCLRYIRLNSKLFNKTKLQIDKILKKPVNASKNSEVTNEGFVSSESSSSKKKTLLEYKLENLVISEDSNLSEPSVHTLTKETLKKNILDFTTDNQDSLNLPLFGGNDIVLENSRTVQEIMLPIYKSASPSDPIKIGVLEIDKPLFKKDPYNQIAKKYRQNLNDLVPSLDISEQIMNRLNELRKISDINKANEYIKKWQQCDNLFSQDFEASMFNFITNITRKIWRFFSLESRYWDLEHSESHISSAMHFEIFFDLFFDKNYSVEAQKELYANKDRRNYTKTIDDNMARGLIPDITITNLRQGIEFLIIEHGKFISLNDKKKELEDTLKSCTLLHDMIRRAHNNLMLRNIEDFKKFQVFGAVTSALEVKFYMLNIVAKELYIFQEIANCVLPSRLQEYNPDVLCKTIITFIKLRILIDKNFNNYDMMFDRQFNLSNPPPSDDTKLTFDFEKSPQKKKLSKPFGNTRKT</sequence>
<evidence type="ECO:0000313" key="2">
    <source>
        <dbReference type="EMBL" id="KAF0465055.1"/>
    </source>
</evidence>
<gene>
    <name evidence="2" type="ORF">F8M41_026364</name>
</gene>
<organism evidence="2 3">
    <name type="scientific">Gigaspora margarita</name>
    <dbReference type="NCBI Taxonomy" id="4874"/>
    <lineage>
        <taxon>Eukaryota</taxon>
        <taxon>Fungi</taxon>
        <taxon>Fungi incertae sedis</taxon>
        <taxon>Mucoromycota</taxon>
        <taxon>Glomeromycotina</taxon>
        <taxon>Glomeromycetes</taxon>
        <taxon>Diversisporales</taxon>
        <taxon>Gigasporaceae</taxon>
        <taxon>Gigaspora</taxon>
    </lineage>
</organism>
<feature type="region of interest" description="Disordered" evidence="1">
    <location>
        <begin position="508"/>
        <end position="541"/>
    </location>
</feature>
<protein>
    <submittedName>
        <fullName evidence="2">Uncharacterized protein</fullName>
    </submittedName>
</protein>
<dbReference type="Proteomes" id="UP000439903">
    <property type="component" value="Unassembled WGS sequence"/>
</dbReference>
<comment type="caution">
    <text evidence="2">The sequence shown here is derived from an EMBL/GenBank/DDBJ whole genome shotgun (WGS) entry which is preliminary data.</text>
</comment>
<accession>A0A8H3XHR9</accession>
<reference evidence="2 3" key="1">
    <citation type="journal article" date="2019" name="Environ. Microbiol.">
        <title>At the nexus of three kingdoms: the genome of the mycorrhizal fungus Gigaspora margarita provides insights into plant, endobacterial and fungal interactions.</title>
        <authorList>
            <person name="Venice F."/>
            <person name="Ghignone S."/>
            <person name="Salvioli di Fossalunga A."/>
            <person name="Amselem J."/>
            <person name="Novero M."/>
            <person name="Xianan X."/>
            <person name="Sedzielewska Toro K."/>
            <person name="Morin E."/>
            <person name="Lipzen A."/>
            <person name="Grigoriev I.V."/>
            <person name="Henrissat B."/>
            <person name="Martin F.M."/>
            <person name="Bonfante P."/>
        </authorList>
    </citation>
    <scope>NUCLEOTIDE SEQUENCE [LARGE SCALE GENOMIC DNA]</scope>
    <source>
        <strain evidence="2 3">BEG34</strain>
    </source>
</reference>
<evidence type="ECO:0000256" key="1">
    <source>
        <dbReference type="SAM" id="MobiDB-lite"/>
    </source>
</evidence>
<dbReference type="EMBL" id="WTPW01000981">
    <property type="protein sequence ID" value="KAF0465055.1"/>
    <property type="molecule type" value="Genomic_DNA"/>
</dbReference>
<keyword evidence="3" id="KW-1185">Reference proteome</keyword>
<dbReference type="OrthoDB" id="2490182at2759"/>
<name>A0A8H3XHR9_GIGMA</name>
<feature type="region of interest" description="Disordered" evidence="1">
    <location>
        <begin position="1"/>
        <end position="37"/>
    </location>
</feature>